<proteinExistence type="predicted"/>
<evidence type="ECO:0000313" key="2">
    <source>
        <dbReference type="Proteomes" id="UP000255264"/>
    </source>
</evidence>
<sequence>MHIKPIALSFALNKKTNGRIQLFPFGRFYSQDGRTEGAGGWYVDDTNGYALAEDINQLKIKLMIDYEHQTLFIEKNGKPNPAAGWMETAEYISGEGIFVDVDWTKKAHQQIRDGEYRYISPLFLTEPDGKVTKVLNAALTNRPACHDLAEAVAFSSQFNQHQHQKDNSMLELLRQLFGTPEATEDEMKQKLTALSAAKGDSPVALSDVYGKLKEKDGEVVALTAKVGAEPDPSKYVPLSAMKDVQDKLNALSEQVHGDKVNDLIQTALSDGRLLPSQKEWAEKLGKSDITALSDYLTVATPNQALAGGHQAKEDPNKGNVVALTAEQQAAAKMLGMTDADYLKYTQAKETK</sequence>
<dbReference type="OrthoDB" id="2043985at2"/>
<dbReference type="PIRSF" id="PIRSF016624">
    <property type="entry name" value="Mu_prophg_I"/>
    <property type="match status" value="1"/>
</dbReference>
<evidence type="ECO:0000313" key="1">
    <source>
        <dbReference type="EMBL" id="STO92847.1"/>
    </source>
</evidence>
<accession>A0A377IZ70</accession>
<keyword evidence="2" id="KW-1185">Reference proteome</keyword>
<dbReference type="Pfam" id="PF10123">
    <property type="entry name" value="Mu-like_Pro"/>
    <property type="match status" value="1"/>
</dbReference>
<gene>
    <name evidence="1" type="ORF">NCTC13335_00704</name>
</gene>
<dbReference type="RefSeq" id="WP_115002848.1">
    <property type="nucleotide sequence ID" value="NZ_UGHS01000003.1"/>
</dbReference>
<dbReference type="Proteomes" id="UP000255264">
    <property type="component" value="Unassembled WGS sequence"/>
</dbReference>
<organism evidence="1 2">
    <name type="scientific">Haemophilus pittmaniae</name>
    <dbReference type="NCBI Taxonomy" id="249188"/>
    <lineage>
        <taxon>Bacteria</taxon>
        <taxon>Pseudomonadati</taxon>
        <taxon>Pseudomonadota</taxon>
        <taxon>Gammaproteobacteria</taxon>
        <taxon>Pasteurellales</taxon>
        <taxon>Pasteurellaceae</taxon>
        <taxon>Haemophilus</taxon>
    </lineage>
</organism>
<dbReference type="AlphaFoldDB" id="A0A377IZ70"/>
<name>A0A377IZ70_9PAST</name>
<dbReference type="InterPro" id="IPR012106">
    <property type="entry name" value="Phage_Mu_Gp1"/>
</dbReference>
<dbReference type="EMBL" id="UGHS01000003">
    <property type="protein sequence ID" value="STO92847.1"/>
    <property type="molecule type" value="Genomic_DNA"/>
</dbReference>
<reference evidence="1 2" key="1">
    <citation type="submission" date="2018-06" db="EMBL/GenBank/DDBJ databases">
        <authorList>
            <consortium name="Pathogen Informatics"/>
            <person name="Doyle S."/>
        </authorList>
    </citation>
    <scope>NUCLEOTIDE SEQUENCE [LARGE SCALE GENOMIC DNA]</scope>
    <source>
        <strain evidence="1 2">NCTC13335</strain>
    </source>
</reference>
<protein>
    <submittedName>
        <fullName evidence="1">Bacteriophage Mu I protein GP32</fullName>
    </submittedName>
</protein>